<reference evidence="3 4" key="1">
    <citation type="submission" date="2022-03" db="EMBL/GenBank/DDBJ databases">
        <title>Streptomyces yunnanensis P86,complete genome.</title>
        <authorList>
            <person name="Chen S."/>
            <person name="Zhang Q."/>
        </authorList>
    </citation>
    <scope>NUCLEOTIDE SEQUENCE [LARGE SCALE GENOMIC DNA]</scope>
    <source>
        <strain evidence="3 4">P86</strain>
    </source>
</reference>
<keyword evidence="4" id="KW-1185">Reference proteome</keyword>
<sequence length="122" mass="13554">MSDFLPNQEQRMRKFIGRSLAVAVLTAATVVPTVGMAQAAPQGQTVAVSGDHGRGHHGRNHRHHRDDDCDFVGFGKFGEEGRSGHEGREGRHGRGHYEREGCEFHDIGLIGRILRGLLGWWF</sequence>
<evidence type="ECO:0000256" key="1">
    <source>
        <dbReference type="SAM" id="MobiDB-lite"/>
    </source>
</evidence>
<accession>A0ABY8A1S0</accession>
<dbReference type="Proteomes" id="UP001218629">
    <property type="component" value="Chromosome"/>
</dbReference>
<evidence type="ECO:0000256" key="2">
    <source>
        <dbReference type="SAM" id="SignalP"/>
    </source>
</evidence>
<dbReference type="RefSeq" id="WP_159030779.1">
    <property type="nucleotide sequence ID" value="NZ_CP095749.1"/>
</dbReference>
<feature type="chain" id="PRO_5046330241" evidence="2">
    <location>
        <begin position="40"/>
        <end position="122"/>
    </location>
</feature>
<feature type="signal peptide" evidence="2">
    <location>
        <begin position="1"/>
        <end position="39"/>
    </location>
</feature>
<feature type="region of interest" description="Disordered" evidence="1">
    <location>
        <begin position="42"/>
        <end position="66"/>
    </location>
</feature>
<dbReference type="EMBL" id="CP095749">
    <property type="protein sequence ID" value="WEB38733.1"/>
    <property type="molecule type" value="Genomic_DNA"/>
</dbReference>
<name>A0ABY8A1S0_9ACTN</name>
<feature type="compositionally biased region" description="Basic residues" evidence="1">
    <location>
        <begin position="54"/>
        <end position="64"/>
    </location>
</feature>
<organism evidence="3 4">
    <name type="scientific">Streptomyces yunnanensis</name>
    <dbReference type="NCBI Taxonomy" id="156453"/>
    <lineage>
        <taxon>Bacteria</taxon>
        <taxon>Bacillati</taxon>
        <taxon>Actinomycetota</taxon>
        <taxon>Actinomycetes</taxon>
        <taxon>Kitasatosporales</taxon>
        <taxon>Streptomycetaceae</taxon>
        <taxon>Streptomyces</taxon>
    </lineage>
</organism>
<evidence type="ECO:0000313" key="3">
    <source>
        <dbReference type="EMBL" id="WEB38733.1"/>
    </source>
</evidence>
<gene>
    <name evidence="3" type="ORF">MOV08_05060</name>
</gene>
<evidence type="ECO:0000313" key="4">
    <source>
        <dbReference type="Proteomes" id="UP001218629"/>
    </source>
</evidence>
<proteinExistence type="predicted"/>
<keyword evidence="2" id="KW-0732">Signal</keyword>
<protein>
    <submittedName>
        <fullName evidence="3">Uncharacterized protein</fullName>
    </submittedName>
</protein>